<evidence type="ECO:0000256" key="17">
    <source>
        <dbReference type="ARBA" id="ARBA00023170"/>
    </source>
</evidence>
<dbReference type="InterPro" id="IPR000719">
    <property type="entry name" value="Prot_kinase_dom"/>
</dbReference>
<dbReference type="PROSITE" id="PS50011">
    <property type="entry name" value="PROTEIN_KINASE_DOM"/>
    <property type="match status" value="1"/>
</dbReference>
<dbReference type="FunFam" id="2.60.40.10:FF:000190">
    <property type="entry name" value="Ephrin type-A receptor 7"/>
    <property type="match status" value="1"/>
</dbReference>
<evidence type="ECO:0000259" key="24">
    <source>
        <dbReference type="PROSITE" id="PS50105"/>
    </source>
</evidence>
<evidence type="ECO:0000256" key="19">
    <source>
        <dbReference type="ARBA" id="ARBA00051243"/>
    </source>
</evidence>
<dbReference type="PANTHER" id="PTHR46877">
    <property type="entry name" value="EPH RECEPTOR A5"/>
    <property type="match status" value="1"/>
</dbReference>
<evidence type="ECO:0000256" key="7">
    <source>
        <dbReference type="ARBA" id="ARBA00022692"/>
    </source>
</evidence>
<dbReference type="InterPro" id="IPR020635">
    <property type="entry name" value="Tyr_kinase_cat_dom"/>
</dbReference>
<evidence type="ECO:0000256" key="20">
    <source>
        <dbReference type="ARBA" id="ARBA00072209"/>
    </source>
</evidence>
<feature type="domain" description="SAM" evidence="24">
    <location>
        <begin position="776"/>
        <end position="840"/>
    </location>
</feature>
<dbReference type="PROSITE" id="PS50105">
    <property type="entry name" value="SAM_DOMAIN"/>
    <property type="match status" value="1"/>
</dbReference>
<protein>
    <recommendedName>
        <fullName evidence="20">Ephrin type-A receptor 7</fullName>
        <ecNumber evidence="2">2.7.10.1</ecNumber>
    </recommendedName>
</protein>
<keyword evidence="13" id="KW-0524">Neurogenesis</keyword>
<dbReference type="Proteomes" id="UP001474421">
    <property type="component" value="Unassembled WGS sequence"/>
</dbReference>
<keyword evidence="14 22" id="KW-1133">Transmembrane helix</keyword>
<dbReference type="InterPro" id="IPR027936">
    <property type="entry name" value="Eph_TM"/>
</dbReference>
<evidence type="ECO:0000256" key="18">
    <source>
        <dbReference type="ARBA" id="ARBA00023180"/>
    </source>
</evidence>
<keyword evidence="3" id="KW-0217">Developmental protein</keyword>
<dbReference type="SMART" id="SM00454">
    <property type="entry name" value="SAM"/>
    <property type="match status" value="1"/>
</dbReference>
<evidence type="ECO:0000256" key="12">
    <source>
        <dbReference type="ARBA" id="ARBA00022840"/>
    </source>
</evidence>
<keyword evidence="7 22" id="KW-0812">Transmembrane</keyword>
<keyword evidence="4" id="KW-1003">Cell membrane</keyword>
<dbReference type="Pfam" id="PF00536">
    <property type="entry name" value="SAM_1"/>
    <property type="match status" value="1"/>
</dbReference>
<keyword evidence="16" id="KW-0829">Tyrosine-protein kinase</keyword>
<dbReference type="GO" id="GO:0005886">
    <property type="term" value="C:plasma membrane"/>
    <property type="evidence" value="ECO:0007669"/>
    <property type="project" value="UniProtKB-SubCell"/>
</dbReference>
<dbReference type="PRINTS" id="PR00014">
    <property type="entry name" value="FNTYPEIII"/>
</dbReference>
<dbReference type="InterPro" id="IPR008266">
    <property type="entry name" value="Tyr_kinase_AS"/>
</dbReference>
<dbReference type="SMART" id="SM00615">
    <property type="entry name" value="EPH_lbd"/>
    <property type="match status" value="1"/>
</dbReference>
<dbReference type="Gene3D" id="2.60.40.1770">
    <property type="entry name" value="ephrin a2 ectodomain"/>
    <property type="match status" value="1"/>
</dbReference>
<evidence type="ECO:0000256" key="14">
    <source>
        <dbReference type="ARBA" id="ARBA00022989"/>
    </source>
</evidence>
<evidence type="ECO:0000256" key="16">
    <source>
        <dbReference type="ARBA" id="ARBA00023137"/>
    </source>
</evidence>
<dbReference type="InterPro" id="IPR001090">
    <property type="entry name" value="Ephrin_rcpt_lig-bd_dom"/>
</dbReference>
<evidence type="ECO:0000256" key="9">
    <source>
        <dbReference type="ARBA" id="ARBA00022737"/>
    </source>
</evidence>
<dbReference type="InterPro" id="IPR050449">
    <property type="entry name" value="Ephrin_rcpt_TKs"/>
</dbReference>
<keyword evidence="5" id="KW-0597">Phosphoprotein</keyword>
<gene>
    <name evidence="26" type="ORF">NXF25_002601</name>
</gene>
<comment type="subcellular location">
    <subcellularLocation>
        <location evidence="1">Cell membrane</location>
        <topology evidence="1">Single-pass type I membrane protein</topology>
    </subcellularLocation>
</comment>
<keyword evidence="27" id="KW-1185">Reference proteome</keyword>
<evidence type="ECO:0000256" key="1">
    <source>
        <dbReference type="ARBA" id="ARBA00004251"/>
    </source>
</evidence>
<dbReference type="GO" id="GO:0007411">
    <property type="term" value="P:axon guidance"/>
    <property type="evidence" value="ECO:0007669"/>
    <property type="project" value="TreeGrafter"/>
</dbReference>
<evidence type="ECO:0000256" key="21">
    <source>
        <dbReference type="PROSITE-ProRule" id="PRU10141"/>
    </source>
</evidence>
<evidence type="ECO:0000313" key="27">
    <source>
        <dbReference type="Proteomes" id="UP001474421"/>
    </source>
</evidence>
<dbReference type="InterPro" id="IPR008979">
    <property type="entry name" value="Galactose-bd-like_sf"/>
</dbReference>
<dbReference type="EC" id="2.7.10.1" evidence="2"/>
<dbReference type="PANTHER" id="PTHR46877:SF9">
    <property type="entry name" value="EPHRIN TYPE-A RECEPTOR 7"/>
    <property type="match status" value="1"/>
</dbReference>
<dbReference type="SUPFAM" id="SSF49265">
    <property type="entry name" value="Fibronectin type III"/>
    <property type="match status" value="1"/>
</dbReference>
<dbReference type="Pfam" id="PF25599">
    <property type="entry name" value="Ephrin_CRD"/>
    <property type="match status" value="1"/>
</dbReference>
<evidence type="ECO:0000313" key="26">
    <source>
        <dbReference type="EMBL" id="KAK9411426.1"/>
    </source>
</evidence>
<dbReference type="InterPro" id="IPR011641">
    <property type="entry name" value="Tyr-kin_ephrin_A/B_rcpt-like"/>
</dbReference>
<keyword evidence="18" id="KW-0325">Glycoprotein</keyword>
<evidence type="ECO:0000256" key="22">
    <source>
        <dbReference type="SAM" id="Phobius"/>
    </source>
</evidence>
<name>A0AAW1CBZ5_CROAD</name>
<dbReference type="InterPro" id="IPR011009">
    <property type="entry name" value="Kinase-like_dom_sf"/>
</dbReference>
<keyword evidence="9" id="KW-0677">Repeat</keyword>
<feature type="transmembrane region" description="Helical" evidence="22">
    <location>
        <begin position="412"/>
        <end position="435"/>
    </location>
</feature>
<dbReference type="PRINTS" id="PR00109">
    <property type="entry name" value="TYRKINASE"/>
</dbReference>
<proteinExistence type="predicted"/>
<evidence type="ECO:0000256" key="4">
    <source>
        <dbReference type="ARBA" id="ARBA00022475"/>
    </source>
</evidence>
<evidence type="ECO:0000256" key="3">
    <source>
        <dbReference type="ARBA" id="ARBA00022473"/>
    </source>
</evidence>
<keyword evidence="15 22" id="KW-0472">Membrane</keyword>
<evidence type="ECO:0000259" key="25">
    <source>
        <dbReference type="PROSITE" id="PS50853"/>
    </source>
</evidence>
<dbReference type="CDD" id="cd09548">
    <property type="entry name" value="SAM_EPH-A7"/>
    <property type="match status" value="1"/>
</dbReference>
<dbReference type="Gene3D" id="2.10.50.10">
    <property type="entry name" value="Tumor Necrosis Factor Receptor, subunit A, domain 2"/>
    <property type="match status" value="1"/>
</dbReference>
<dbReference type="InterPro" id="IPR001660">
    <property type="entry name" value="SAM"/>
</dbReference>
<evidence type="ECO:0000256" key="13">
    <source>
        <dbReference type="ARBA" id="ARBA00022902"/>
    </source>
</evidence>
<feature type="domain" description="Fibronectin type-III" evidence="25">
    <location>
        <begin position="193"/>
        <end position="303"/>
    </location>
</feature>
<dbReference type="Gene3D" id="2.60.120.260">
    <property type="entry name" value="Galactose-binding domain-like"/>
    <property type="match status" value="1"/>
</dbReference>
<dbReference type="EMBL" id="JAOTOJ010000001">
    <property type="protein sequence ID" value="KAK9411426.1"/>
    <property type="molecule type" value="Genomic_DNA"/>
</dbReference>
<evidence type="ECO:0000256" key="11">
    <source>
        <dbReference type="ARBA" id="ARBA00022777"/>
    </source>
</evidence>
<keyword evidence="12 21" id="KW-0067">ATP-binding</keyword>
<dbReference type="PROSITE" id="PS00791">
    <property type="entry name" value="RECEPTOR_TYR_KIN_V_2"/>
    <property type="match status" value="1"/>
</dbReference>
<feature type="domain" description="Protein kinase" evidence="23">
    <location>
        <begin position="486"/>
        <end position="747"/>
    </location>
</feature>
<dbReference type="Pfam" id="PF07699">
    <property type="entry name" value="Ephrin_rec_like"/>
    <property type="match status" value="1"/>
</dbReference>
<evidence type="ECO:0000256" key="8">
    <source>
        <dbReference type="ARBA" id="ARBA00022703"/>
    </source>
</evidence>
<dbReference type="Pfam" id="PF00041">
    <property type="entry name" value="fn3"/>
    <property type="match status" value="2"/>
</dbReference>
<evidence type="ECO:0000256" key="2">
    <source>
        <dbReference type="ARBA" id="ARBA00011902"/>
    </source>
</evidence>
<dbReference type="GO" id="GO:0006915">
    <property type="term" value="P:apoptotic process"/>
    <property type="evidence" value="ECO:0007669"/>
    <property type="project" value="UniProtKB-KW"/>
</dbReference>
<feature type="binding site" evidence="21">
    <location>
        <position position="518"/>
    </location>
    <ligand>
        <name>ATP</name>
        <dbReference type="ChEBI" id="CHEBI:30616"/>
    </ligand>
</feature>
<dbReference type="SUPFAM" id="SSF47769">
    <property type="entry name" value="SAM/Pointed domain"/>
    <property type="match status" value="1"/>
</dbReference>
<comment type="caution">
    <text evidence="26">The sequence shown here is derived from an EMBL/GenBank/DDBJ whole genome shotgun (WGS) entry which is preliminary data.</text>
</comment>
<evidence type="ECO:0000256" key="10">
    <source>
        <dbReference type="ARBA" id="ARBA00022741"/>
    </source>
</evidence>
<dbReference type="GO" id="GO:0005005">
    <property type="term" value="F:transmembrane-ephrin receptor activity"/>
    <property type="evidence" value="ECO:0007669"/>
    <property type="project" value="TreeGrafter"/>
</dbReference>
<dbReference type="FunFam" id="1.10.510.10:FF:000130">
    <property type="entry name" value="Ephrin type-A receptor 7"/>
    <property type="match status" value="1"/>
</dbReference>
<dbReference type="Gene3D" id="1.10.510.10">
    <property type="entry name" value="Transferase(Phosphotransferase) domain 1"/>
    <property type="match status" value="1"/>
</dbReference>
<evidence type="ECO:0000256" key="5">
    <source>
        <dbReference type="ARBA" id="ARBA00022553"/>
    </source>
</evidence>
<dbReference type="CDD" id="cd00063">
    <property type="entry name" value="FN3"/>
    <property type="match status" value="2"/>
</dbReference>
<dbReference type="CDD" id="cd05066">
    <property type="entry name" value="PTKc_EphR_A"/>
    <property type="match status" value="1"/>
</dbReference>
<comment type="catalytic activity">
    <reaction evidence="19">
        <text>L-tyrosyl-[protein] + ATP = O-phospho-L-tyrosyl-[protein] + ADP + H(+)</text>
        <dbReference type="Rhea" id="RHEA:10596"/>
        <dbReference type="Rhea" id="RHEA-COMP:10136"/>
        <dbReference type="Rhea" id="RHEA-COMP:20101"/>
        <dbReference type="ChEBI" id="CHEBI:15378"/>
        <dbReference type="ChEBI" id="CHEBI:30616"/>
        <dbReference type="ChEBI" id="CHEBI:46858"/>
        <dbReference type="ChEBI" id="CHEBI:61978"/>
        <dbReference type="ChEBI" id="CHEBI:456216"/>
        <dbReference type="EC" id="2.7.10.1"/>
    </reaction>
</comment>
<evidence type="ECO:0000256" key="15">
    <source>
        <dbReference type="ARBA" id="ARBA00023136"/>
    </source>
</evidence>
<dbReference type="Gene3D" id="3.30.200.20">
    <property type="entry name" value="Phosphorylase Kinase, domain 1"/>
    <property type="match status" value="1"/>
</dbReference>
<keyword evidence="10 21" id="KW-0547">Nucleotide-binding</keyword>
<dbReference type="Gene3D" id="2.60.40.10">
    <property type="entry name" value="Immunoglobulins"/>
    <property type="match status" value="2"/>
</dbReference>
<accession>A0AAW1CBZ5</accession>
<dbReference type="InterPro" id="IPR001245">
    <property type="entry name" value="Ser-Thr/Tyr_kinase_cat_dom"/>
</dbReference>
<dbReference type="FunFam" id="3.30.200.20:FF:000001">
    <property type="entry name" value="Ephrin type-A receptor 5"/>
    <property type="match status" value="1"/>
</dbReference>
<keyword evidence="8" id="KW-0053">Apoptosis</keyword>
<organism evidence="26 27">
    <name type="scientific">Crotalus adamanteus</name>
    <name type="common">Eastern diamondback rattlesnake</name>
    <dbReference type="NCBI Taxonomy" id="8729"/>
    <lineage>
        <taxon>Eukaryota</taxon>
        <taxon>Metazoa</taxon>
        <taxon>Chordata</taxon>
        <taxon>Craniata</taxon>
        <taxon>Vertebrata</taxon>
        <taxon>Euteleostomi</taxon>
        <taxon>Lepidosauria</taxon>
        <taxon>Squamata</taxon>
        <taxon>Bifurcata</taxon>
        <taxon>Unidentata</taxon>
        <taxon>Episquamata</taxon>
        <taxon>Toxicofera</taxon>
        <taxon>Serpentes</taxon>
        <taxon>Colubroidea</taxon>
        <taxon>Viperidae</taxon>
        <taxon>Crotalinae</taxon>
        <taxon>Crotalus</taxon>
    </lineage>
</organism>
<dbReference type="SUPFAM" id="SSF49785">
    <property type="entry name" value="Galactose-binding domain-like"/>
    <property type="match status" value="1"/>
</dbReference>
<reference evidence="26 27" key="1">
    <citation type="journal article" date="2024" name="Proc. Natl. Acad. Sci. U.S.A.">
        <title>The genetic regulatory architecture and epigenomic basis for age-related changes in rattlesnake venom.</title>
        <authorList>
            <person name="Hogan M.P."/>
            <person name="Holding M.L."/>
            <person name="Nystrom G.S."/>
            <person name="Colston T.J."/>
            <person name="Bartlett D.A."/>
            <person name="Mason A.J."/>
            <person name="Ellsworth S.A."/>
            <person name="Rautsaw R.M."/>
            <person name="Lawrence K.C."/>
            <person name="Strickland J.L."/>
            <person name="He B."/>
            <person name="Fraser P."/>
            <person name="Margres M.J."/>
            <person name="Gilbert D.M."/>
            <person name="Gibbs H.L."/>
            <person name="Parkinson C.L."/>
            <person name="Rokyta D.R."/>
        </authorList>
    </citation>
    <scope>NUCLEOTIDE SEQUENCE [LARGE SCALE GENOMIC DNA]</scope>
    <source>
        <strain evidence="26">DRR0105</strain>
    </source>
</reference>
<dbReference type="InterPro" id="IPR001426">
    <property type="entry name" value="Tyr_kinase_rcpt_V_CS"/>
</dbReference>
<evidence type="ECO:0000259" key="23">
    <source>
        <dbReference type="PROSITE" id="PS50011"/>
    </source>
</evidence>
<dbReference type="AlphaFoldDB" id="A0AAW1CBZ5"/>
<evidence type="ECO:0000256" key="6">
    <source>
        <dbReference type="ARBA" id="ARBA00022679"/>
    </source>
</evidence>
<keyword evidence="17 26" id="KW-0675">Receptor</keyword>
<dbReference type="PROSITE" id="PS50853">
    <property type="entry name" value="FN3"/>
    <property type="match status" value="2"/>
</dbReference>
<dbReference type="SMART" id="SM00060">
    <property type="entry name" value="FN3"/>
    <property type="match status" value="2"/>
</dbReference>
<dbReference type="InterPro" id="IPR013761">
    <property type="entry name" value="SAM/pointed_sf"/>
</dbReference>
<dbReference type="FunFam" id="2.60.40.1770:FF:000001">
    <property type="entry name" value="Ephrin type-A receptor 5"/>
    <property type="match status" value="1"/>
</dbReference>
<dbReference type="FunFam" id="1.10.150.50:FF:000001">
    <property type="entry name" value="Ephrin type-A receptor 5"/>
    <property type="match status" value="1"/>
</dbReference>
<dbReference type="Pfam" id="PF14575">
    <property type="entry name" value="EphA2_TM"/>
    <property type="match status" value="1"/>
</dbReference>
<dbReference type="InterPro" id="IPR013783">
    <property type="entry name" value="Ig-like_fold"/>
</dbReference>
<dbReference type="Gene3D" id="1.10.150.50">
    <property type="entry name" value="Transcription Factor, Ets-1"/>
    <property type="match status" value="1"/>
</dbReference>
<dbReference type="GO" id="GO:0030425">
    <property type="term" value="C:dendrite"/>
    <property type="evidence" value="ECO:0007669"/>
    <property type="project" value="TreeGrafter"/>
</dbReference>
<dbReference type="FunFam" id="2.10.50.10:FF:000001">
    <property type="entry name" value="Ephrin type-A receptor 5"/>
    <property type="match status" value="1"/>
</dbReference>
<dbReference type="Pfam" id="PF07714">
    <property type="entry name" value="PK_Tyr_Ser-Thr"/>
    <property type="match status" value="1"/>
</dbReference>
<keyword evidence="11" id="KW-0418">Kinase</keyword>
<sequence length="851" mass="94800">MGEAQSAKEVILLDSKAQQTELEWISSPPNGWEEISGLDENYTPIRTYQDVGACIALVSVKVYYKKCWSIIENLAIFPDTVTGSEFSSLVEVRGTCVSSAEEEAENSPRMHCSAEGEWLVPIGKCICKAGFQQKGDTCEPCGRGFYKSSSQDLQCSRCPMHSFSDREGSSRCDCEDSYYRAPTDPPYVACTRPPSAPQNLIFNINQTTVSLEWSPPADNGGRNDVTYRVLCKRCSWEQGECVPCGSNVGYMPQQTGLADNYVTVMDLLAHANYTFEVEALNGVSDLSRSQRLFAAVTVTTGQAAPSQVSGVMKEKVLQRSVELSWQEPEHPNGVITEYEIKYYEKDQRERTYSTVKTRATSASVNNLKPGTVYVFQIRAFTAAGYGNYSPRLDVATLEEATATAVSSEQNPVIIIAVVAVAGTIILVFMVFGFIIGRRHCGYSKADQEGDEELYFHCTKTYIDPETYEDPNRAVHQFAKELDASCIKIERVIGSGEFGEVCSGRLKLPGKRDVAVAIKTLKVGYTEKQRRDFLCEASIMGQFDHPNVVHLEGVVTRGKPVMIVIEYMENGALDAFLRKHDGQFTVIQLVGMLRGIAAGMRYLADMGYVHRDLAARNILVNSNLVCKVSDFGLSRVIEDDPEAVYTTTGGKIPVRWTGPEAIQYRKFTSASDVWSYGIVMWEVMSYGERPYWDMSNQDVIKAIEEGYRLPAPMDCPAGLHQLMLDCWQKERAERPKFEQIVGILDKMIRNPNSLKTPLGTCSRPISPLLDQNTPDFTTFCSVGEWLQAIKMERYKDNFSAAGYNNLETVARMTIDDIMSLGITLVGHQKKIMSSIQTMRAQMLHLHGTGIQV</sequence>
<dbReference type="FunFam" id="2.60.40.10:FF:000045">
    <property type="entry name" value="Ephrin type-A receptor 5"/>
    <property type="match status" value="1"/>
</dbReference>
<dbReference type="SMART" id="SM00219">
    <property type="entry name" value="TyrKc"/>
    <property type="match status" value="1"/>
</dbReference>
<dbReference type="InterPro" id="IPR036116">
    <property type="entry name" value="FN3_sf"/>
</dbReference>
<dbReference type="InterPro" id="IPR017441">
    <property type="entry name" value="Protein_kinase_ATP_BS"/>
</dbReference>
<dbReference type="PROSITE" id="PS00109">
    <property type="entry name" value="PROTEIN_KINASE_TYR"/>
    <property type="match status" value="1"/>
</dbReference>
<keyword evidence="6" id="KW-0808">Transferase</keyword>
<dbReference type="PROSITE" id="PS00107">
    <property type="entry name" value="PROTEIN_KINASE_ATP"/>
    <property type="match status" value="1"/>
</dbReference>
<dbReference type="SUPFAM" id="SSF56112">
    <property type="entry name" value="Protein kinase-like (PK-like)"/>
    <property type="match status" value="1"/>
</dbReference>
<feature type="domain" description="Fibronectin type-III" evidence="25">
    <location>
        <begin position="304"/>
        <end position="399"/>
    </location>
</feature>
<dbReference type="InterPro" id="IPR003961">
    <property type="entry name" value="FN3_dom"/>
</dbReference>
<dbReference type="SMART" id="SM01411">
    <property type="entry name" value="Ephrin_rec_like"/>
    <property type="match status" value="1"/>
</dbReference>
<dbReference type="GO" id="GO:0005524">
    <property type="term" value="F:ATP binding"/>
    <property type="evidence" value="ECO:0007669"/>
    <property type="project" value="UniProtKB-UniRule"/>
</dbReference>